<dbReference type="FunFam" id="3.30.1520.10:FF:000059">
    <property type="entry name" value="Sorting nexin 2B"/>
    <property type="match status" value="1"/>
</dbReference>
<proteinExistence type="inferred from homology"/>
<evidence type="ECO:0000259" key="16">
    <source>
        <dbReference type="PROSITE" id="PS50195"/>
    </source>
</evidence>
<keyword evidence="18" id="KW-1185">Reference proteome</keyword>
<gene>
    <name evidence="17" type="ORF">LLUT_LOCUS18824</name>
</gene>
<dbReference type="Pfam" id="PF03081">
    <property type="entry name" value="Exo70_C"/>
    <property type="match status" value="2"/>
</dbReference>
<name>A0AAV1X7U2_LUPLU</name>
<feature type="coiled-coil region" evidence="14">
    <location>
        <begin position="432"/>
        <end position="508"/>
    </location>
</feature>
<feature type="compositionally biased region" description="Low complexity" evidence="15">
    <location>
        <begin position="50"/>
        <end position="74"/>
    </location>
</feature>
<evidence type="ECO:0000256" key="2">
    <source>
        <dbReference type="ARBA" id="ARBA00004179"/>
    </source>
</evidence>
<dbReference type="Gene3D" id="1.20.1270.60">
    <property type="entry name" value="Arfaptin homology (AH) domain/BAR domain"/>
    <property type="match status" value="1"/>
</dbReference>
<dbReference type="Gene3D" id="1.20.1280.170">
    <property type="entry name" value="Exocyst complex component Exo70"/>
    <property type="match status" value="2"/>
</dbReference>
<keyword evidence="12" id="KW-0333">Golgi apparatus</keyword>
<evidence type="ECO:0000256" key="3">
    <source>
        <dbReference type="ARBA" id="ARBA00004496"/>
    </source>
</evidence>
<evidence type="ECO:0000256" key="10">
    <source>
        <dbReference type="ARBA" id="ARBA00022753"/>
    </source>
</evidence>
<dbReference type="CDD" id="cd06865">
    <property type="entry name" value="PX_SNX_like"/>
    <property type="match status" value="1"/>
</dbReference>
<keyword evidence="11" id="KW-0653">Protein transport</keyword>
<accession>A0AAV1X7U2</accession>
<evidence type="ECO:0000256" key="4">
    <source>
        <dbReference type="ARBA" id="ARBA00004546"/>
    </source>
</evidence>
<evidence type="ECO:0000256" key="15">
    <source>
        <dbReference type="SAM" id="MobiDB-lite"/>
    </source>
</evidence>
<comment type="similarity">
    <text evidence="5">Belongs to the EXO70 family.</text>
</comment>
<keyword evidence="14" id="KW-0175">Coiled coil</keyword>
<dbReference type="GO" id="GO:0015031">
    <property type="term" value="P:protein transport"/>
    <property type="evidence" value="ECO:0007669"/>
    <property type="project" value="UniProtKB-KW"/>
</dbReference>
<dbReference type="GO" id="GO:0051604">
    <property type="term" value="P:protein maturation"/>
    <property type="evidence" value="ECO:0007669"/>
    <property type="project" value="UniProtKB-ARBA"/>
</dbReference>
<dbReference type="CDD" id="cd07596">
    <property type="entry name" value="BAR_SNX"/>
    <property type="match status" value="1"/>
</dbReference>
<dbReference type="InterPro" id="IPR027267">
    <property type="entry name" value="AH/BAR_dom_sf"/>
</dbReference>
<dbReference type="PROSITE" id="PS50195">
    <property type="entry name" value="PX"/>
    <property type="match status" value="1"/>
</dbReference>
<dbReference type="GO" id="GO:0000145">
    <property type="term" value="C:exocyst"/>
    <property type="evidence" value="ECO:0007669"/>
    <property type="project" value="InterPro"/>
</dbReference>
<dbReference type="EMBL" id="CAXHTB010000013">
    <property type="protein sequence ID" value="CAL0317764.1"/>
    <property type="molecule type" value="Genomic_DNA"/>
</dbReference>
<comment type="similarity">
    <text evidence="6">Belongs to the sorting nexin family.</text>
</comment>
<evidence type="ECO:0000256" key="9">
    <source>
        <dbReference type="ARBA" id="ARBA00022553"/>
    </source>
</evidence>
<dbReference type="SUPFAM" id="SSF74788">
    <property type="entry name" value="Cullin repeat-like"/>
    <property type="match status" value="1"/>
</dbReference>
<dbReference type="GO" id="GO:0090351">
    <property type="term" value="P:seedling development"/>
    <property type="evidence" value="ECO:0007669"/>
    <property type="project" value="UniProtKB-ARBA"/>
</dbReference>
<dbReference type="InterPro" id="IPR001683">
    <property type="entry name" value="PX_dom"/>
</dbReference>
<evidence type="ECO:0000256" key="12">
    <source>
        <dbReference type="ARBA" id="ARBA00023034"/>
    </source>
</evidence>
<comment type="caution">
    <text evidence="17">The sequence shown here is derived from an EMBL/GenBank/DDBJ whole genome shotgun (WGS) entry which is preliminary data.</text>
</comment>
<dbReference type="InterPro" id="IPR016159">
    <property type="entry name" value="Cullin_repeat-like_dom_sf"/>
</dbReference>
<keyword evidence="9" id="KW-0597">Phosphoprotein</keyword>
<dbReference type="Proteomes" id="UP001497480">
    <property type="component" value="Unassembled WGS sequence"/>
</dbReference>
<evidence type="ECO:0000256" key="1">
    <source>
        <dbReference type="ARBA" id="ARBA00004125"/>
    </source>
</evidence>
<dbReference type="InterPro" id="IPR044279">
    <property type="entry name" value="SNX2A/B"/>
</dbReference>
<feature type="region of interest" description="Disordered" evidence="15">
    <location>
        <begin position="1"/>
        <end position="32"/>
    </location>
</feature>
<keyword evidence="8" id="KW-0963">Cytoplasm</keyword>
<organism evidence="17 18">
    <name type="scientific">Lupinus luteus</name>
    <name type="common">European yellow lupine</name>
    <dbReference type="NCBI Taxonomy" id="3873"/>
    <lineage>
        <taxon>Eukaryota</taxon>
        <taxon>Viridiplantae</taxon>
        <taxon>Streptophyta</taxon>
        <taxon>Embryophyta</taxon>
        <taxon>Tracheophyta</taxon>
        <taxon>Spermatophyta</taxon>
        <taxon>Magnoliopsida</taxon>
        <taxon>eudicotyledons</taxon>
        <taxon>Gunneridae</taxon>
        <taxon>Pentapetalae</taxon>
        <taxon>rosids</taxon>
        <taxon>fabids</taxon>
        <taxon>Fabales</taxon>
        <taxon>Fabaceae</taxon>
        <taxon>Papilionoideae</taxon>
        <taxon>50 kb inversion clade</taxon>
        <taxon>genistoids sensu lato</taxon>
        <taxon>core genistoids</taxon>
        <taxon>Genisteae</taxon>
        <taxon>Lupinus</taxon>
    </lineage>
</organism>
<dbReference type="GO" id="GO:0032585">
    <property type="term" value="C:multivesicular body membrane"/>
    <property type="evidence" value="ECO:0007669"/>
    <property type="project" value="UniProtKB-ARBA"/>
</dbReference>
<dbReference type="GO" id="GO:0006887">
    <property type="term" value="P:exocytosis"/>
    <property type="evidence" value="ECO:0007669"/>
    <property type="project" value="InterPro"/>
</dbReference>
<sequence length="1026" mass="116723">MMGSENQSSDQQPPPTTHQIENHDPLSPINSYSNYRSVISTLSDIHHPFSDPLLSPPSTQSPNPNDDNNSDISSYVDLPSYNGAVLTLNGDFDLDSPTASSESSQSVSRSLSSSADYLKVTVLDPVKEQESSNSLVPGSNSYATYLITTRTNIPEFGGSEFGVRRRFRDVVTLSDRLAESYRGFFIPPRPDKSVVESQVMQKQDFVEQRRVALEKYLRRLAAHPVIKKSDEFRVFLQAQGKLPLPTTIDVASRVMNGAAKLPKQFLGDSVITPHEVVQPAKGGRDLMRLFKELKQSMVNDWGGSKPTVVEEDKEFSERKESIQELEQHITNASQQAESLVKAQQAMGETMGELGLAFIKLTKFENEQAVWNSQRVRAADMKGVATAAVRASRLFRGLNAETVKHLDTLHEYLGLMLAVHGAFSDRSSALLTVQTLLSELSSLQLRAEKLEAASSKVFGADKSRIRKLEELKETIKVTEDAKNVAIREYERIKENNRSEIERLDRERQDDFLNMLKGFVVSQVGHAEKIANVWTNVVEETRAYVNESTLSVFKLFPYYFHSSLNATAESGFSEDHIAIQVEYSQEANTNSVIHLEYSQEANTNSAIQMDSLQVNDALIILQLKAYIGELEEKEEMILLELYNNLQETVKLMVTAGFEKECRDMYVGSRKLFLQHCILKLELSEFNNVEFLSYMIVKWMKAWYLALRILFPSERRLCNEVFFGFSSAGDLSFMEICKELINDLLNFPETLAIERRSFYYLRSCLKLIQTLGDFIPEFELLFSSDHYSVPLKSEAANIWKRLGVAIRKVFGDILEDRHTLEQILKECHMVGDKEGTPSSLSFHMARIMAVFESNLEAKSKNYSDPALCAVFMMNNWKYVMLKVIGTEMATILGYDWIIKHTTKVHQNLEHYQRTWDKVLELLKLDSNETEMLNVVADSMKEKLELFNKQVKDMCGVHSTWFVLDDQLRQKIRISVEKKLLPTHENFTARFEKLIGKNAYEYIGYAVFDTDALLNNLFRGNKIGNLLMGM</sequence>
<dbReference type="SMART" id="SM00312">
    <property type="entry name" value="PX"/>
    <property type="match status" value="1"/>
</dbReference>
<dbReference type="SUPFAM" id="SSF64268">
    <property type="entry name" value="PX domain"/>
    <property type="match status" value="1"/>
</dbReference>
<dbReference type="PANTHER" id="PTHR46757:SF11">
    <property type="entry name" value="SORTING NEXIN 2A"/>
    <property type="match status" value="1"/>
</dbReference>
<evidence type="ECO:0000256" key="5">
    <source>
        <dbReference type="ARBA" id="ARBA00006756"/>
    </source>
</evidence>
<dbReference type="InterPro" id="IPR036871">
    <property type="entry name" value="PX_dom_sf"/>
</dbReference>
<evidence type="ECO:0000256" key="11">
    <source>
        <dbReference type="ARBA" id="ARBA00022927"/>
    </source>
</evidence>
<dbReference type="Pfam" id="PF09325">
    <property type="entry name" value="Vps5"/>
    <property type="match status" value="1"/>
</dbReference>
<evidence type="ECO:0000256" key="7">
    <source>
        <dbReference type="ARBA" id="ARBA00022448"/>
    </source>
</evidence>
<comment type="subcellular location">
    <subcellularLocation>
        <location evidence="3">Cytoplasm</location>
    </subcellularLocation>
    <subcellularLocation>
        <location evidence="1">Endosome membrane</location>
        <topology evidence="1">Peripheral membrane protein</topology>
        <orientation evidence="1">Cytoplasmic side</orientation>
    </subcellularLocation>
    <subcellularLocation>
        <location evidence="4">Golgi apparatus</location>
        <location evidence="4">trans-Golgi network membrane</location>
        <topology evidence="4">Peripheral membrane protein</topology>
        <orientation evidence="4">Cytoplasmic side</orientation>
    </subcellularLocation>
    <subcellularLocation>
        <location evidence="2">Prevacuolar compartment membrane</location>
        <topology evidence="2">Peripheral membrane protein</topology>
        <orientation evidence="2">Cytoplasmic side</orientation>
    </subcellularLocation>
</comment>
<reference evidence="17 18" key="1">
    <citation type="submission" date="2024-03" db="EMBL/GenBank/DDBJ databases">
        <authorList>
            <person name="Martinez-Hernandez J."/>
        </authorList>
    </citation>
    <scope>NUCLEOTIDE SEQUENCE [LARGE SCALE GENOMIC DNA]</scope>
</reference>
<dbReference type="GO" id="GO:0005546">
    <property type="term" value="F:phosphatidylinositol-4,5-bisphosphate binding"/>
    <property type="evidence" value="ECO:0007669"/>
    <property type="project" value="InterPro"/>
</dbReference>
<evidence type="ECO:0000256" key="8">
    <source>
        <dbReference type="ARBA" id="ARBA00022490"/>
    </source>
</evidence>
<dbReference type="InterPro" id="IPR046364">
    <property type="entry name" value="Exo70_C"/>
</dbReference>
<evidence type="ECO:0000313" key="18">
    <source>
        <dbReference type="Proteomes" id="UP001497480"/>
    </source>
</evidence>
<dbReference type="GO" id="GO:0005794">
    <property type="term" value="C:Golgi apparatus"/>
    <property type="evidence" value="ECO:0007669"/>
    <property type="project" value="UniProtKB-SubCell"/>
</dbReference>
<feature type="domain" description="PX" evidence="16">
    <location>
        <begin position="123"/>
        <end position="243"/>
    </location>
</feature>
<dbReference type="Gene3D" id="3.30.1520.10">
    <property type="entry name" value="Phox-like domain"/>
    <property type="match status" value="1"/>
</dbReference>
<feature type="compositionally biased region" description="Polar residues" evidence="15">
    <location>
        <begin position="1"/>
        <end position="11"/>
    </location>
</feature>
<evidence type="ECO:0000256" key="13">
    <source>
        <dbReference type="ARBA" id="ARBA00023136"/>
    </source>
</evidence>
<dbReference type="AlphaFoldDB" id="A0AAV1X7U2"/>
<keyword evidence="7" id="KW-0813">Transport</keyword>
<dbReference type="GO" id="GO:0030904">
    <property type="term" value="C:retromer complex"/>
    <property type="evidence" value="ECO:0007669"/>
    <property type="project" value="UniProtKB-ARBA"/>
</dbReference>
<feature type="region of interest" description="Disordered" evidence="15">
    <location>
        <begin position="49"/>
        <end position="76"/>
    </location>
</feature>
<evidence type="ECO:0000313" key="17">
    <source>
        <dbReference type="EMBL" id="CAL0317764.1"/>
    </source>
</evidence>
<dbReference type="InterPro" id="IPR015404">
    <property type="entry name" value="Vps5_C"/>
</dbReference>
<dbReference type="PANTHER" id="PTHR46757">
    <property type="entry name" value="SORTING NEXIN-RELATED"/>
    <property type="match status" value="1"/>
</dbReference>
<evidence type="ECO:0000256" key="6">
    <source>
        <dbReference type="ARBA" id="ARBA00010883"/>
    </source>
</evidence>
<dbReference type="GO" id="GO:0005829">
    <property type="term" value="C:cytosol"/>
    <property type="evidence" value="ECO:0007669"/>
    <property type="project" value="UniProtKB-ARBA"/>
</dbReference>
<dbReference type="SUPFAM" id="SSF103657">
    <property type="entry name" value="BAR/IMD domain-like"/>
    <property type="match status" value="1"/>
</dbReference>
<keyword evidence="13" id="KW-0472">Membrane</keyword>
<evidence type="ECO:0000256" key="14">
    <source>
        <dbReference type="SAM" id="Coils"/>
    </source>
</evidence>
<dbReference type="Pfam" id="PF00787">
    <property type="entry name" value="PX"/>
    <property type="match status" value="1"/>
</dbReference>
<keyword evidence="10" id="KW-0967">Endosome</keyword>
<dbReference type="FunFam" id="1.20.1270.60:FF:000081">
    <property type="entry name" value="Sorting nexin 2B"/>
    <property type="match status" value="1"/>
</dbReference>
<protein>
    <recommendedName>
        <fullName evidence="16">PX domain-containing protein</fullName>
    </recommendedName>
</protein>